<proteinExistence type="predicted"/>
<keyword evidence="3" id="KW-0472">Membrane</keyword>
<gene>
    <name evidence="4" type="ORF">GQ26_0121310</name>
</gene>
<organism evidence="4">
    <name type="scientific">Talaromyces marneffei PM1</name>
    <dbReference type="NCBI Taxonomy" id="1077442"/>
    <lineage>
        <taxon>Eukaryota</taxon>
        <taxon>Fungi</taxon>
        <taxon>Dikarya</taxon>
        <taxon>Ascomycota</taxon>
        <taxon>Pezizomycotina</taxon>
        <taxon>Eurotiomycetes</taxon>
        <taxon>Eurotiomycetidae</taxon>
        <taxon>Eurotiales</taxon>
        <taxon>Trichocomaceae</taxon>
        <taxon>Talaromyces</taxon>
        <taxon>Talaromyces sect. Talaromyces</taxon>
    </lineage>
</organism>
<sequence length="327" mass="36612">MVFIPRAYKHHSLALYLMIAEIPFILPVLILTGIASHDTYTTKLWQDGANNGFNSAPNQIVYALTNGRTYNVPIVWSSVVYNYDLIIGVLSTFIILAKVPVHVLRFFYPPVSAVVHGILCILYIIAACFQAGSDTTDSRHPQHGPPWYITKSCSVAYSRSNIGYCQQAKALFALTVVAVVLYFVETILAIMSCFASQEEKDAWQRRQEEKREEKEAEDRALREYEDIINSPAFPPPAMPGAAYTPGLSPQPMYSPFHQTHFFQSQAQYQSLNDPSPSSSSDLPFRNWNTPKTSSFPNGGHISVNISEAGEQQQEQPYFPPPPKKATK</sequence>
<accession>A0A093V781</accession>
<name>A0A093V781_TALMA</name>
<feature type="coiled-coil region" evidence="1">
    <location>
        <begin position="200"/>
        <end position="227"/>
    </location>
</feature>
<feature type="transmembrane region" description="Helical" evidence="3">
    <location>
        <begin position="113"/>
        <end position="132"/>
    </location>
</feature>
<reference evidence="4" key="2">
    <citation type="journal article" date="2014" name="PLoS Genet.">
        <title>Signature gene expression reveals novel clues to the molecular mechanisms of dimorphic transition in Penicillium marneffei.</title>
        <authorList>
            <person name="Yang E."/>
            <person name="Wang G."/>
            <person name="Cai J."/>
            <person name="Woo P.C."/>
            <person name="Lau S.K."/>
            <person name="Yuen K.-Y."/>
            <person name="Chow W.-N."/>
            <person name="Lin X."/>
        </authorList>
    </citation>
    <scope>NUCLEOTIDE SEQUENCE</scope>
    <source>
        <strain evidence="4">PM1</strain>
    </source>
</reference>
<dbReference type="eggNOG" id="ENOG502SI2P">
    <property type="taxonomic scope" value="Eukaryota"/>
</dbReference>
<feature type="transmembrane region" description="Helical" evidence="3">
    <location>
        <begin position="80"/>
        <end position="101"/>
    </location>
</feature>
<feature type="transmembrane region" description="Helical" evidence="3">
    <location>
        <begin position="170"/>
        <end position="196"/>
    </location>
</feature>
<keyword evidence="3" id="KW-1133">Transmembrane helix</keyword>
<feature type="compositionally biased region" description="Polar residues" evidence="2">
    <location>
        <begin position="286"/>
        <end position="296"/>
    </location>
</feature>
<reference key="1">
    <citation type="journal article" date="2014" name="PLoS Genet.">
        <title>Signature Gene Expression Reveals Novel Clues to the Molecular Mechanisms of Dimorphic Transition in Penicillium marneffei.</title>
        <authorList>
            <person name="Yang E."/>
            <person name="Wang G."/>
            <person name="Cai J."/>
            <person name="Woo P.C."/>
            <person name="Lau S.K."/>
            <person name="Yuen K.-Y."/>
            <person name="Chow W.-N."/>
            <person name="Lin X."/>
        </authorList>
    </citation>
    <scope>NUCLEOTIDE SEQUENCE [LARGE SCALE GENOMIC DNA]</scope>
    <source>
        <strain>PM1</strain>
    </source>
</reference>
<evidence type="ECO:0000256" key="2">
    <source>
        <dbReference type="SAM" id="MobiDB-lite"/>
    </source>
</evidence>
<protein>
    <submittedName>
        <fullName evidence="4">Uncharacterized protein</fullName>
    </submittedName>
</protein>
<feature type="transmembrane region" description="Helical" evidence="3">
    <location>
        <begin position="12"/>
        <end position="35"/>
    </location>
</feature>
<evidence type="ECO:0000256" key="3">
    <source>
        <dbReference type="SAM" id="Phobius"/>
    </source>
</evidence>
<feature type="compositionally biased region" description="Pro residues" evidence="2">
    <location>
        <begin position="317"/>
        <end position="327"/>
    </location>
</feature>
<evidence type="ECO:0000256" key="1">
    <source>
        <dbReference type="SAM" id="Coils"/>
    </source>
</evidence>
<evidence type="ECO:0000313" key="4">
    <source>
        <dbReference type="EMBL" id="KFX48417.1"/>
    </source>
</evidence>
<dbReference type="HOGENOM" id="CLU_065434_0_1_1"/>
<dbReference type="AlphaFoldDB" id="A0A093V781"/>
<comment type="caution">
    <text evidence="4">The sequence shown here is derived from an EMBL/GenBank/DDBJ whole genome shotgun (WGS) entry which is preliminary data.</text>
</comment>
<feature type="compositionally biased region" description="Low complexity" evidence="2">
    <location>
        <begin position="270"/>
        <end position="283"/>
    </location>
</feature>
<feature type="region of interest" description="Disordered" evidence="2">
    <location>
        <begin position="267"/>
        <end position="327"/>
    </location>
</feature>
<keyword evidence="1" id="KW-0175">Coiled coil</keyword>
<dbReference type="EMBL" id="JPOX01000012">
    <property type="protein sequence ID" value="KFX48417.1"/>
    <property type="molecule type" value="Genomic_DNA"/>
</dbReference>
<keyword evidence="3" id="KW-0812">Transmembrane</keyword>